<dbReference type="InterPro" id="IPR024372">
    <property type="entry name" value="Ecm29_N"/>
</dbReference>
<dbReference type="InterPro" id="IPR011989">
    <property type="entry name" value="ARM-like"/>
</dbReference>
<dbReference type="Pfam" id="PF24492">
    <property type="entry name" value="HEAT_ECM29"/>
    <property type="match status" value="1"/>
</dbReference>
<keyword evidence="3" id="KW-0677">Repeat</keyword>
<evidence type="ECO:0000256" key="1">
    <source>
        <dbReference type="ARBA" id="ARBA00004496"/>
    </source>
</evidence>
<gene>
    <name evidence="7" type="ORF">BJ508DRAFT_413602</name>
</gene>
<dbReference type="GO" id="GO:0005634">
    <property type="term" value="C:nucleus"/>
    <property type="evidence" value="ECO:0007669"/>
    <property type="project" value="TreeGrafter"/>
</dbReference>
<comment type="subcellular location">
    <subcellularLocation>
        <location evidence="1">Cytoplasm</location>
    </subcellularLocation>
</comment>
<dbReference type="Pfam" id="PF23731">
    <property type="entry name" value="ARM_ECM29_C"/>
    <property type="match status" value="1"/>
</dbReference>
<sequence length="1782" mass="198698">MEQKPVPDEAKELKLVNTVEMRIAMTTGEDKLETILKTFLTALLLKLASPHSSVRNKVVSACQHLTARIRPIKIQLPVEGLLAQFNDPEAGSKYPLISSFDLVFLQIGIPRLSPEEKGKLAVPLLQNISQRTVAQQQILFNIFLKYILPTFKLPERGSPEERALRTEFGFEESPENSAWLADWLGKFLMFQGKNLSNIAQVQDSTIKLPGLSPSDVLFLTSGGKADSFDSAEQVVKLKLPAIKLLASDLFTDRERYIPSLCACFENSSDVMNAAEFALKRASSADILEDSTFIQKFYELYLGVPERHQNPVHPSFQRRILLLLQKSVASVRDPHSDSARSVVLDGTKPSLKLESKKEAIGFAGWLVRMSDMKLVQGIWKELWDRLCETVNESGDQSRAATEVRKSAISLMGVLMIRLPAIWTELHFSPFKLLLSSYEADRQADVAEAVESTMLLALPKLLEHLLSSNTNQKVFMSEFTECLRNYMDIGCEGNIRDGKHIALRYSHTLLEFSNLTGRLMDFIVLQNPDSSPRSTEEALRGLDPYHYKLDCSTMMPLELVGQESVLSQRFSFPDYASTVEFLSRELKAAVPSNARTIDGMSVLVLPKFITFVRSILFMTAVEKSSDIETIEISENWLNQLNLALGNDAAVRQAITRYYSASMETESDSSSILHDSLGRHYDLALHGVITKATTDTVELAKSILELVSLLPYDIVSTLIQRHKQDIYLKEISLLEQNISLRHANAQIFGIVVSYPYFQDEAIGSVLDKFLDKVDVDSKIGRGKTASFAHSYLISRLALQGRLETIGQLYPQTLERSLGSVSSQLLDATGTEDVKELLLAFSELCFSGAAKLINAEKLKTILERLKTLISQDQLRASAIQTIGLFSLLLNESSSELETILETLFGLYDQKDITLQFSIAESLAVAAAGYDCSFLHSRFDIDLPRTINVDREKTLPHVVSEVLTKARSPKPSLKKAACVWSLALLEYCGHMSEIKGQLTEFHRVFRSNLSDREGFVQETASKGVTLVYELGDDELKAVLVRDLVASLTGEKQTTDIKVSADTQLFEEDVFKTGEGSINTYGDIMSLAAEVGDPSLVYKFMAVARHNSIWSTRAAFGGRYGFAKILSETDQNPKLYPKLFRYRFDPSPAVRKSMDEIWGSLVKDSNATVTKYFDLIMEDLLKTIVDREWRVRESSCMALSDLIQGKPLELYHKYVERMWSLAFKVLDDVKESVRIAAMKLCKTLTKAMANAVNIDSGASQKEARVVLESLMPFLLGTYGIEAKAKEVQAFSLDTLLTLIKKSGKNLLPFIADLVPKLLGLLSSLEPEAVNYLHLNADKYNLTENKIDAVRLSSVRSSPMMEAIELCLDRVDEETISKVISNLRMTMPKMVGMPSKVGSGRVIVRLVLRHMYQTKPHADNLLKTVMAVMKDRNETVAASYAAAAGYLCRLASDKSVLHLVQVAEDLFAESEDEKLRVLSGSIIHAISQHAADRWSSLASSIMPFVYIAKQDSTPSISENFEKSWSENGSSGSVRLYLPEIVKLVDKYLPSHRWSVKQSAALALAAVVKDIGRDLSVQQAELIYPTFVTALGGKSWAGKENVLKGFSDLLEKSPSTLSKNASEVKKIVIREAKRQNAAYAVHAVEILGSVAEKAEWWEDIHEILYGKIESLQEDEDEMDIDTDSKNKTESNLIRQKLYMKSLTSLARCAPSGAELKRLIPLFIIRPPPKLKAHSDVEWQKDMLQLLKILAGKAGLSAEEREALKKVLGEFVDGGITNAVKDDARKQLGEL</sequence>
<evidence type="ECO:0000259" key="5">
    <source>
        <dbReference type="Pfam" id="PF13001"/>
    </source>
</evidence>
<evidence type="ECO:0000256" key="4">
    <source>
        <dbReference type="ARBA" id="ARBA00022942"/>
    </source>
</evidence>
<feature type="domain" description="Proteasome adapter and scaffold protein ECM29 HEAT-repeat" evidence="6">
    <location>
        <begin position="1300"/>
        <end position="1460"/>
    </location>
</feature>
<protein>
    <submittedName>
        <fullName evidence="7">ARM repeat-containing protein</fullName>
    </submittedName>
</protein>
<dbReference type="GO" id="GO:0036503">
    <property type="term" value="P:ERAD pathway"/>
    <property type="evidence" value="ECO:0007669"/>
    <property type="project" value="TreeGrafter"/>
</dbReference>
<dbReference type="InterPro" id="IPR055443">
    <property type="entry name" value="HEAT_ECM29"/>
</dbReference>
<dbReference type="PANTHER" id="PTHR23346:SF19">
    <property type="entry name" value="PROTEASOME ADAPTER AND SCAFFOLD PROTEIN ECM29"/>
    <property type="match status" value="1"/>
</dbReference>
<dbReference type="GO" id="GO:0043248">
    <property type="term" value="P:proteasome assembly"/>
    <property type="evidence" value="ECO:0007669"/>
    <property type="project" value="InterPro"/>
</dbReference>
<dbReference type="Proteomes" id="UP000275078">
    <property type="component" value="Unassembled WGS sequence"/>
</dbReference>
<evidence type="ECO:0000313" key="8">
    <source>
        <dbReference type="Proteomes" id="UP000275078"/>
    </source>
</evidence>
<feature type="domain" description="Proteasome component Ecm29 N-terminal" evidence="5">
    <location>
        <begin position="16"/>
        <end position="520"/>
    </location>
</feature>
<dbReference type="PANTHER" id="PTHR23346">
    <property type="entry name" value="TRANSLATIONAL ACTIVATOR GCN1-RELATED"/>
    <property type="match status" value="1"/>
</dbReference>
<evidence type="ECO:0000313" key="7">
    <source>
        <dbReference type="EMBL" id="RPA83407.1"/>
    </source>
</evidence>
<keyword evidence="2" id="KW-0963">Cytoplasm</keyword>
<accession>A0A3N4ID69</accession>
<dbReference type="SUPFAM" id="SSF48371">
    <property type="entry name" value="ARM repeat"/>
    <property type="match status" value="3"/>
</dbReference>
<dbReference type="STRING" id="1160509.A0A3N4ID69"/>
<evidence type="ECO:0000259" key="6">
    <source>
        <dbReference type="Pfam" id="PF24492"/>
    </source>
</evidence>
<evidence type="ECO:0000256" key="3">
    <source>
        <dbReference type="ARBA" id="ARBA00022737"/>
    </source>
</evidence>
<keyword evidence="4" id="KW-0647">Proteasome</keyword>
<dbReference type="GO" id="GO:0005737">
    <property type="term" value="C:cytoplasm"/>
    <property type="evidence" value="ECO:0007669"/>
    <property type="project" value="UniProtKB-SubCell"/>
</dbReference>
<evidence type="ECO:0000256" key="2">
    <source>
        <dbReference type="ARBA" id="ARBA00022490"/>
    </source>
</evidence>
<dbReference type="GO" id="GO:0000502">
    <property type="term" value="C:proteasome complex"/>
    <property type="evidence" value="ECO:0007669"/>
    <property type="project" value="UniProtKB-KW"/>
</dbReference>
<organism evidence="7 8">
    <name type="scientific">Ascobolus immersus RN42</name>
    <dbReference type="NCBI Taxonomy" id="1160509"/>
    <lineage>
        <taxon>Eukaryota</taxon>
        <taxon>Fungi</taxon>
        <taxon>Dikarya</taxon>
        <taxon>Ascomycota</taxon>
        <taxon>Pezizomycotina</taxon>
        <taxon>Pezizomycetes</taxon>
        <taxon>Pezizales</taxon>
        <taxon>Ascobolaceae</taxon>
        <taxon>Ascobolus</taxon>
    </lineage>
</organism>
<dbReference type="Gene3D" id="1.25.10.10">
    <property type="entry name" value="Leucine-rich Repeat Variant"/>
    <property type="match status" value="3"/>
</dbReference>
<dbReference type="InterPro" id="IPR016024">
    <property type="entry name" value="ARM-type_fold"/>
</dbReference>
<name>A0A3N4ID69_ASCIM</name>
<dbReference type="Pfam" id="PF13001">
    <property type="entry name" value="ECM29_N"/>
    <property type="match status" value="1"/>
</dbReference>
<dbReference type="EMBL" id="ML119665">
    <property type="protein sequence ID" value="RPA83407.1"/>
    <property type="molecule type" value="Genomic_DNA"/>
</dbReference>
<proteinExistence type="predicted"/>
<dbReference type="OrthoDB" id="16066at2759"/>
<keyword evidence="8" id="KW-1185">Reference proteome</keyword>
<reference evidence="7 8" key="1">
    <citation type="journal article" date="2018" name="Nat. Ecol. Evol.">
        <title>Pezizomycetes genomes reveal the molecular basis of ectomycorrhizal truffle lifestyle.</title>
        <authorList>
            <person name="Murat C."/>
            <person name="Payen T."/>
            <person name="Noel B."/>
            <person name="Kuo A."/>
            <person name="Morin E."/>
            <person name="Chen J."/>
            <person name="Kohler A."/>
            <person name="Krizsan K."/>
            <person name="Balestrini R."/>
            <person name="Da Silva C."/>
            <person name="Montanini B."/>
            <person name="Hainaut M."/>
            <person name="Levati E."/>
            <person name="Barry K.W."/>
            <person name="Belfiori B."/>
            <person name="Cichocki N."/>
            <person name="Clum A."/>
            <person name="Dockter R.B."/>
            <person name="Fauchery L."/>
            <person name="Guy J."/>
            <person name="Iotti M."/>
            <person name="Le Tacon F."/>
            <person name="Lindquist E.A."/>
            <person name="Lipzen A."/>
            <person name="Malagnac F."/>
            <person name="Mello A."/>
            <person name="Molinier V."/>
            <person name="Miyauchi S."/>
            <person name="Poulain J."/>
            <person name="Riccioni C."/>
            <person name="Rubini A."/>
            <person name="Sitrit Y."/>
            <person name="Splivallo R."/>
            <person name="Traeger S."/>
            <person name="Wang M."/>
            <person name="Zifcakova L."/>
            <person name="Wipf D."/>
            <person name="Zambonelli A."/>
            <person name="Paolocci F."/>
            <person name="Nowrousian M."/>
            <person name="Ottonello S."/>
            <person name="Baldrian P."/>
            <person name="Spatafora J.W."/>
            <person name="Henrissat B."/>
            <person name="Nagy L.G."/>
            <person name="Aury J.M."/>
            <person name="Wincker P."/>
            <person name="Grigoriev I.V."/>
            <person name="Bonfante P."/>
            <person name="Martin F.M."/>
        </authorList>
    </citation>
    <scope>NUCLEOTIDE SEQUENCE [LARGE SCALE GENOMIC DNA]</scope>
    <source>
        <strain evidence="7 8">RN42</strain>
    </source>
</reference>
<dbReference type="GO" id="GO:0060090">
    <property type="term" value="F:molecular adaptor activity"/>
    <property type="evidence" value="ECO:0007669"/>
    <property type="project" value="InterPro"/>
</dbReference>